<evidence type="ECO:0000313" key="2">
    <source>
        <dbReference type="Proteomes" id="UP000177515"/>
    </source>
</evidence>
<keyword evidence="2" id="KW-1185">Reference proteome</keyword>
<organism evidence="1 2">
    <name type="scientific">Cupriavidus malaysiensis</name>
    <dbReference type="NCBI Taxonomy" id="367825"/>
    <lineage>
        <taxon>Bacteria</taxon>
        <taxon>Pseudomonadati</taxon>
        <taxon>Pseudomonadota</taxon>
        <taxon>Betaproteobacteria</taxon>
        <taxon>Burkholderiales</taxon>
        <taxon>Burkholderiaceae</taxon>
        <taxon>Cupriavidus</taxon>
    </lineage>
</organism>
<sequence length="665" mass="75750">MNLQHGPHFGRDEVLTSNDRTILAKTRAEEHDADVWGKFFIPPYFDALALKTATKSTYIAGKRGCGKTMLLKYLDYHTAFSPRRDAIPDDEIGHIAIYWRVDTQFCNSMQHRGIAEEEWIVAFESYFAVVIALEIVRALRTIATSSYRNFSLDDLAELRLDSLPDFHQNFPSDPIELQSALERMRRQFGMWVSNVSSTEKPILPPGKMFIDTLISDIRRSPNLSDACFFVYVDEVENLTPYQRRVLNSFLKHSQRPFIVNFTSKVQSNENMTTGSEWVNATHDFRLIELESLLPERDRTVFFAEVLLGNLDIAESRTSSALFTRMLSPEGLPARRAQQAQEEILGEIRRRFPSREVKQIAREAVGNPKLLSKLVERINQALRRRGAKFDAAPYVRFLDSVPEAIVILPALLNRETQNPATVLGELERYASEQEGSFASTWIHNNLVGSLLELYRPYGRICPIYSGFDTFVTMANGNLRHFLILCYKAVEVAELNGEDEEIFSIDTQARAAYDSADQLLQEINTFGSLGPRLRMFVLRLGSIFRALQASPAMSEPEQNQITINSGGRVIGSQEIEFISEANKYGILVEQLETKSKNSVGRDGVDYQLNPIYAPYFQISYRRKRKIPLSVEQFAVLIAGTEDEYSELTRTITRQSDGRETPQMDLLQ</sequence>
<accession>A0ABN4TID2</accession>
<name>A0ABN4TID2_9BURK</name>
<gene>
    <name evidence="1" type="ORF">BKK80_00885</name>
</gene>
<evidence type="ECO:0000313" key="1">
    <source>
        <dbReference type="EMBL" id="AOZ04555.1"/>
    </source>
</evidence>
<dbReference type="Proteomes" id="UP000177515">
    <property type="component" value="Chromosome 1"/>
</dbReference>
<dbReference type="Pfam" id="PF24389">
    <property type="entry name" value="ORC-CDC6-like"/>
    <property type="match status" value="1"/>
</dbReference>
<reference evidence="1 2" key="1">
    <citation type="submission" date="2016-10" db="EMBL/GenBank/DDBJ databases">
        <title>Complete genome sequences of three Cupriavidus strains isolated from various Malaysian environments.</title>
        <authorList>
            <person name="Abdullah A.A.-A."/>
            <person name="Shafie N.A.H."/>
            <person name="Lau N.S."/>
        </authorList>
    </citation>
    <scope>NUCLEOTIDE SEQUENCE [LARGE SCALE GENOMIC DNA]</scope>
    <source>
        <strain evidence="1 2">USMAA1020</strain>
    </source>
</reference>
<dbReference type="EMBL" id="CP017754">
    <property type="protein sequence ID" value="AOZ04555.1"/>
    <property type="molecule type" value="Genomic_DNA"/>
</dbReference>
<protein>
    <recommendedName>
        <fullName evidence="3">ATP-binding protein</fullName>
    </recommendedName>
</protein>
<evidence type="ECO:0008006" key="3">
    <source>
        <dbReference type="Google" id="ProtNLM"/>
    </source>
</evidence>
<dbReference type="InterPro" id="IPR027417">
    <property type="entry name" value="P-loop_NTPase"/>
</dbReference>
<dbReference type="InterPro" id="IPR056955">
    <property type="entry name" value="ORC-CDC6-like"/>
</dbReference>
<proteinExistence type="predicted"/>
<dbReference type="SUPFAM" id="SSF52540">
    <property type="entry name" value="P-loop containing nucleoside triphosphate hydrolases"/>
    <property type="match status" value="1"/>
</dbReference>